<evidence type="ECO:0000256" key="1">
    <source>
        <dbReference type="SAM" id="MobiDB-lite"/>
    </source>
</evidence>
<dbReference type="EMBL" id="PJQY01001994">
    <property type="protein sequence ID" value="PQP97243.1"/>
    <property type="molecule type" value="Genomic_DNA"/>
</dbReference>
<dbReference type="AlphaFoldDB" id="A0A314Y0F6"/>
<protein>
    <submittedName>
        <fullName evidence="2">Uncharacterized protein</fullName>
    </submittedName>
</protein>
<evidence type="ECO:0000313" key="2">
    <source>
        <dbReference type="EMBL" id="PQP97243.1"/>
    </source>
</evidence>
<name>A0A314Y0F6_PRUYE</name>
<keyword evidence="3" id="KW-1185">Reference proteome</keyword>
<accession>A0A314Y0F6</accession>
<comment type="caution">
    <text evidence="2">The sequence shown here is derived from an EMBL/GenBank/DDBJ whole genome shotgun (WGS) entry which is preliminary data.</text>
</comment>
<evidence type="ECO:0000313" key="3">
    <source>
        <dbReference type="Proteomes" id="UP000250321"/>
    </source>
</evidence>
<feature type="compositionally biased region" description="Polar residues" evidence="1">
    <location>
        <begin position="1"/>
        <end position="10"/>
    </location>
</feature>
<gene>
    <name evidence="2" type="ORF">Pyn_25981</name>
</gene>
<reference evidence="2 3" key="1">
    <citation type="submission" date="2018-02" db="EMBL/GenBank/DDBJ databases">
        <title>Draft genome of wild Prunus yedoensis var. nudiflora.</title>
        <authorList>
            <person name="Baek S."/>
            <person name="Kim J.-H."/>
            <person name="Choi K."/>
            <person name="Kim G.-B."/>
            <person name="Cho A."/>
            <person name="Jang H."/>
            <person name="Shin C.-H."/>
            <person name="Yu H.-J."/>
            <person name="Mun J.-H."/>
        </authorList>
    </citation>
    <scope>NUCLEOTIDE SEQUENCE [LARGE SCALE GENOMIC DNA]</scope>
    <source>
        <strain evidence="3">cv. Jeju island</strain>
        <tissue evidence="2">Leaf</tissue>
    </source>
</reference>
<dbReference type="Proteomes" id="UP000250321">
    <property type="component" value="Unassembled WGS sequence"/>
</dbReference>
<proteinExistence type="predicted"/>
<organism evidence="2 3">
    <name type="scientific">Prunus yedoensis var. nudiflora</name>
    <dbReference type="NCBI Taxonomy" id="2094558"/>
    <lineage>
        <taxon>Eukaryota</taxon>
        <taxon>Viridiplantae</taxon>
        <taxon>Streptophyta</taxon>
        <taxon>Embryophyta</taxon>
        <taxon>Tracheophyta</taxon>
        <taxon>Spermatophyta</taxon>
        <taxon>Magnoliopsida</taxon>
        <taxon>eudicotyledons</taxon>
        <taxon>Gunneridae</taxon>
        <taxon>Pentapetalae</taxon>
        <taxon>rosids</taxon>
        <taxon>fabids</taxon>
        <taxon>Rosales</taxon>
        <taxon>Rosaceae</taxon>
        <taxon>Amygdaloideae</taxon>
        <taxon>Amygdaleae</taxon>
        <taxon>Prunus</taxon>
    </lineage>
</organism>
<sequence length="89" mass="9845">MKVTIISSAQGDDKYAAPSENQKSVETGVRHLIVSDMSFSSKRSFCIEDFVDKEEETSLKGSPRSPSSFFCGTFVGLATTERSYYEDLS</sequence>
<feature type="region of interest" description="Disordered" evidence="1">
    <location>
        <begin position="1"/>
        <end position="22"/>
    </location>
</feature>